<feature type="transmembrane region" description="Helical" evidence="1">
    <location>
        <begin position="50"/>
        <end position="69"/>
    </location>
</feature>
<name>A0A2K8YZ80_9BACT</name>
<dbReference type="OrthoDB" id="712820at2"/>
<dbReference type="RefSeq" id="WP_100988639.1">
    <property type="nucleotide sequence ID" value="NZ_CP025096.1"/>
</dbReference>
<reference evidence="2 3" key="1">
    <citation type="submission" date="2017-11" db="EMBL/GenBank/DDBJ databases">
        <title>Taxonomic description and genome sequences of Spirosoma HA7 sp. nov., isolated from pollen microhabitat of Corylus avellana.</title>
        <authorList>
            <person name="Ambika Manirajan B."/>
            <person name="Suarez C."/>
            <person name="Ratering S."/>
            <person name="Geissler-Plaum R."/>
            <person name="Cardinale M."/>
            <person name="Sylvia S."/>
        </authorList>
    </citation>
    <scope>NUCLEOTIDE SEQUENCE [LARGE SCALE GENOMIC DNA]</scope>
    <source>
        <strain evidence="2 3">HA7</strain>
    </source>
</reference>
<gene>
    <name evidence="2" type="ORF">CWM47_14360</name>
</gene>
<evidence type="ECO:0000256" key="1">
    <source>
        <dbReference type="SAM" id="Phobius"/>
    </source>
</evidence>
<keyword evidence="1" id="KW-0812">Transmembrane</keyword>
<proteinExistence type="predicted"/>
<feature type="transmembrane region" description="Helical" evidence="1">
    <location>
        <begin position="21"/>
        <end position="44"/>
    </location>
</feature>
<dbReference type="Proteomes" id="UP000232883">
    <property type="component" value="Chromosome"/>
</dbReference>
<evidence type="ECO:0000313" key="2">
    <source>
        <dbReference type="EMBL" id="AUD02911.1"/>
    </source>
</evidence>
<dbReference type="AlphaFoldDB" id="A0A2K8YZ80"/>
<evidence type="ECO:0000313" key="3">
    <source>
        <dbReference type="Proteomes" id="UP000232883"/>
    </source>
</evidence>
<accession>A0A2K8YZ80</accession>
<sequence length="86" mass="9562">MKNQKIQEMSNEALLKRKKTTGFVTGILSGMLIAGVTLSIFLWVKQGSSVALPLLVTFLALSSIVWININDLHSVKKELQIRNAEH</sequence>
<keyword evidence="3" id="KW-1185">Reference proteome</keyword>
<keyword evidence="1" id="KW-1133">Transmembrane helix</keyword>
<dbReference type="EMBL" id="CP025096">
    <property type="protein sequence ID" value="AUD02911.1"/>
    <property type="molecule type" value="Genomic_DNA"/>
</dbReference>
<keyword evidence="1" id="KW-0472">Membrane</keyword>
<protein>
    <submittedName>
        <fullName evidence="2">Redox-active disulfide protein 2</fullName>
    </submittedName>
</protein>
<dbReference type="KEGG" id="spir:CWM47_14360"/>
<organism evidence="2 3">
    <name type="scientific">Spirosoma pollinicola</name>
    <dbReference type="NCBI Taxonomy" id="2057025"/>
    <lineage>
        <taxon>Bacteria</taxon>
        <taxon>Pseudomonadati</taxon>
        <taxon>Bacteroidota</taxon>
        <taxon>Cytophagia</taxon>
        <taxon>Cytophagales</taxon>
        <taxon>Cytophagaceae</taxon>
        <taxon>Spirosoma</taxon>
    </lineage>
</organism>